<gene>
    <name evidence="1" type="primary">17</name>
    <name evidence="1" type="ORF">SEA_MEMENTOMORI_17</name>
</gene>
<evidence type="ECO:0000313" key="1">
    <source>
        <dbReference type="EMBL" id="AWY05271.1"/>
    </source>
</evidence>
<evidence type="ECO:0000313" key="2">
    <source>
        <dbReference type="Proteomes" id="UP000250535"/>
    </source>
</evidence>
<keyword evidence="2" id="KW-1185">Reference proteome</keyword>
<reference evidence="1 2" key="1">
    <citation type="submission" date="2018-04" db="EMBL/GenBank/DDBJ databases">
        <authorList>
            <person name="Harrington T."/>
            <person name="Washburn E."/>
            <person name="Bricker J."/>
            <person name="McKinney A."/>
            <person name="Betsko A.J."/>
            <person name="Garlena R.A."/>
            <person name="Russell D.A."/>
            <person name="Pope W.A."/>
            <person name="Jacobs-Sera D."/>
            <person name="Hatfull G.F."/>
        </authorList>
    </citation>
    <scope>NUCLEOTIDE SEQUENCE [LARGE SCALE GENOMIC DNA]</scope>
</reference>
<protein>
    <submittedName>
        <fullName evidence="1">Uncharacterized protein</fullName>
    </submittedName>
</protein>
<proteinExistence type="predicted"/>
<name>A0A2Z4Q5J0_9CAUD</name>
<dbReference type="Proteomes" id="UP000250535">
    <property type="component" value="Segment"/>
</dbReference>
<sequence>MSRILYPLPTHSAGYVVERAVHPVDECDECRDWAEACARTCALVGQANGGGYVTNTSPDGFTRFHGASVIRDDLAINTRRPRTCQIRQTTVIESPLCGLPAVGKRHGEHWACTEHIGPR</sequence>
<organism evidence="1 2">
    <name type="scientific">Microbacterium phage MementoMori</name>
    <dbReference type="NCBI Taxonomy" id="2201436"/>
    <lineage>
        <taxon>Viruses</taxon>
        <taxon>Duplodnaviria</taxon>
        <taxon>Heunggongvirae</taxon>
        <taxon>Uroviricota</taxon>
        <taxon>Caudoviricetes</taxon>
        <taxon>Kutznervirinae</taxon>
        <taxon>Mementomorivirus</taxon>
        <taxon>Mementomorivirus mementomori</taxon>
    </lineage>
</organism>
<dbReference type="KEGG" id="vg:54993244"/>
<dbReference type="RefSeq" id="YP_009802689.1">
    <property type="nucleotide sequence ID" value="NC_047987.1"/>
</dbReference>
<dbReference type="EMBL" id="MH271303">
    <property type="protein sequence ID" value="AWY05271.1"/>
    <property type="molecule type" value="Genomic_DNA"/>
</dbReference>
<accession>A0A2Z4Q5J0</accession>
<dbReference type="GeneID" id="54993244"/>